<dbReference type="OrthoDB" id="507467at2"/>
<keyword evidence="2" id="KW-1185">Reference proteome</keyword>
<evidence type="ECO:0000313" key="2">
    <source>
        <dbReference type="Proteomes" id="UP000287171"/>
    </source>
</evidence>
<sequence>MGYNTTFNGHFSLNRYLKPEHKAYLRRFAEIRHLALNEEKLQNYPDPLREAVGLSIGKYGMYFTGLIDPEGVGDDLLLGYSFGIDKMDTISTLEIHHEGAFWAPSTFCQWIPTDNGNGIVAEGEKFYGYVTWLRFLLDHFLLPWGYELSGEISYQGEQGEHGRIIVAHQEIQTVIDGDSLLSRSKESAELDEMRKIHWMTVGSLSDAARQALLDVDAVVLNVHNEPPVVLVGIPYDCNYYKRFGYDDLAIWTSEGIQLHSKNLRLQWGHNNFPGKLWGGFPRERLILPDEAYEHLFP</sequence>
<dbReference type="AlphaFoldDB" id="A0A402B4X4"/>
<comment type="caution">
    <text evidence="1">The sequence shown here is derived from an EMBL/GenBank/DDBJ whole genome shotgun (WGS) entry which is preliminary data.</text>
</comment>
<evidence type="ECO:0000313" key="1">
    <source>
        <dbReference type="EMBL" id="GCE26403.1"/>
    </source>
</evidence>
<gene>
    <name evidence="1" type="ORF">KDA_18870</name>
</gene>
<dbReference type="RefSeq" id="WP_126626858.1">
    <property type="nucleotide sequence ID" value="NZ_BIFT01000001.1"/>
</dbReference>
<organism evidence="1 2">
    <name type="scientific">Dictyobacter alpinus</name>
    <dbReference type="NCBI Taxonomy" id="2014873"/>
    <lineage>
        <taxon>Bacteria</taxon>
        <taxon>Bacillati</taxon>
        <taxon>Chloroflexota</taxon>
        <taxon>Ktedonobacteria</taxon>
        <taxon>Ktedonobacterales</taxon>
        <taxon>Dictyobacteraceae</taxon>
        <taxon>Dictyobacter</taxon>
    </lineage>
</organism>
<dbReference type="EMBL" id="BIFT01000001">
    <property type="protein sequence ID" value="GCE26403.1"/>
    <property type="molecule type" value="Genomic_DNA"/>
</dbReference>
<name>A0A402B4X4_9CHLR</name>
<accession>A0A402B4X4</accession>
<protein>
    <submittedName>
        <fullName evidence="1">Uncharacterized protein</fullName>
    </submittedName>
</protein>
<reference evidence="2" key="1">
    <citation type="submission" date="2018-12" db="EMBL/GenBank/DDBJ databases">
        <title>Tengunoibacter tsumagoiensis gen. nov., sp. nov., Dictyobacter kobayashii sp. nov., D. alpinus sp. nov., and D. joshuensis sp. nov. and description of Dictyobacteraceae fam. nov. within the order Ktedonobacterales isolated from Tengu-no-mugimeshi.</title>
        <authorList>
            <person name="Wang C.M."/>
            <person name="Zheng Y."/>
            <person name="Sakai Y."/>
            <person name="Toyoda A."/>
            <person name="Minakuchi Y."/>
            <person name="Abe K."/>
            <person name="Yokota A."/>
            <person name="Yabe S."/>
        </authorList>
    </citation>
    <scope>NUCLEOTIDE SEQUENCE [LARGE SCALE GENOMIC DNA]</scope>
    <source>
        <strain evidence="2">Uno16</strain>
    </source>
</reference>
<proteinExistence type="predicted"/>
<dbReference type="Proteomes" id="UP000287171">
    <property type="component" value="Unassembled WGS sequence"/>
</dbReference>